<dbReference type="EMBL" id="BARS01035525">
    <property type="protein sequence ID" value="GAG19540.1"/>
    <property type="molecule type" value="Genomic_DNA"/>
</dbReference>
<dbReference type="Gene3D" id="2.60.120.260">
    <property type="entry name" value="Galactose-binding domain-like"/>
    <property type="match status" value="1"/>
</dbReference>
<name>X0VMU5_9ZZZZ</name>
<dbReference type="Pfam" id="PF08530">
    <property type="entry name" value="PepX_C"/>
    <property type="match status" value="1"/>
</dbReference>
<dbReference type="NCBIfam" id="TIGR00976">
    <property type="entry name" value="CocE_NonD"/>
    <property type="match status" value="1"/>
</dbReference>
<dbReference type="AlphaFoldDB" id="X0VMU5"/>
<dbReference type="InterPro" id="IPR008979">
    <property type="entry name" value="Galactose-bd-like_sf"/>
</dbReference>
<dbReference type="SUPFAM" id="SSF49785">
    <property type="entry name" value="Galactose-binding domain-like"/>
    <property type="match status" value="1"/>
</dbReference>
<dbReference type="InterPro" id="IPR013736">
    <property type="entry name" value="Xaa-Pro_dipept_C"/>
</dbReference>
<dbReference type="SMART" id="SM00939">
    <property type="entry name" value="PepX_C"/>
    <property type="match status" value="1"/>
</dbReference>
<dbReference type="InterPro" id="IPR005674">
    <property type="entry name" value="CocE/Ser_esterase"/>
</dbReference>
<feature type="domain" description="Xaa-Pro dipeptidyl-peptidase C-terminal" evidence="1">
    <location>
        <begin position="3"/>
        <end position="193"/>
    </location>
</feature>
<sequence length="200" mass="23354">FISDPNKPVPWSMETRTSQGHLWMVEDQRFASRRPDVLVYQTEILKEDVTIAGPIIANLFVSTTGTDADWIVKLIDVYPGNTADNRPNPQNVRMGNFQMLLAGEVFRSKYRNSFEKPESLVPNKVTKIEYDLRDKCHMFRKGHRIMVQIQSSWFPVIDRNPQKFTDIYHAKAEDFQKATHRVHRSKQFPSHLRVKVVKLN</sequence>
<evidence type="ECO:0000259" key="1">
    <source>
        <dbReference type="SMART" id="SM00939"/>
    </source>
</evidence>
<organism evidence="2">
    <name type="scientific">marine sediment metagenome</name>
    <dbReference type="NCBI Taxonomy" id="412755"/>
    <lineage>
        <taxon>unclassified sequences</taxon>
        <taxon>metagenomes</taxon>
        <taxon>ecological metagenomes</taxon>
    </lineage>
</organism>
<dbReference type="GO" id="GO:0008239">
    <property type="term" value="F:dipeptidyl-peptidase activity"/>
    <property type="evidence" value="ECO:0007669"/>
    <property type="project" value="InterPro"/>
</dbReference>
<reference evidence="2" key="1">
    <citation type="journal article" date="2014" name="Front. Microbiol.">
        <title>High frequency of phylogenetically diverse reductive dehalogenase-homologous genes in deep subseafloor sedimentary metagenomes.</title>
        <authorList>
            <person name="Kawai M."/>
            <person name="Futagami T."/>
            <person name="Toyoda A."/>
            <person name="Takaki Y."/>
            <person name="Nishi S."/>
            <person name="Hori S."/>
            <person name="Arai W."/>
            <person name="Tsubouchi T."/>
            <person name="Morono Y."/>
            <person name="Uchiyama I."/>
            <person name="Ito T."/>
            <person name="Fujiyama A."/>
            <person name="Inagaki F."/>
            <person name="Takami H."/>
        </authorList>
    </citation>
    <scope>NUCLEOTIDE SEQUENCE</scope>
    <source>
        <strain evidence="2">Expedition CK06-06</strain>
    </source>
</reference>
<comment type="caution">
    <text evidence="2">The sequence shown here is derived from an EMBL/GenBank/DDBJ whole genome shotgun (WGS) entry which is preliminary data.</text>
</comment>
<proteinExistence type="predicted"/>
<feature type="non-terminal residue" evidence="2">
    <location>
        <position position="1"/>
    </location>
</feature>
<accession>X0VMU5</accession>
<protein>
    <recommendedName>
        <fullName evidence="1">Xaa-Pro dipeptidyl-peptidase C-terminal domain-containing protein</fullName>
    </recommendedName>
</protein>
<gene>
    <name evidence="2" type="ORF">S01H1_54728</name>
</gene>
<evidence type="ECO:0000313" key="2">
    <source>
        <dbReference type="EMBL" id="GAG19540.1"/>
    </source>
</evidence>